<dbReference type="InterPro" id="IPR013320">
    <property type="entry name" value="ConA-like_dom_sf"/>
</dbReference>
<dbReference type="eggNOG" id="ENOG502R1VU">
    <property type="taxonomic scope" value="Eukaryota"/>
</dbReference>
<dbReference type="EnsemblPlants" id="OB11G23030.1">
    <property type="protein sequence ID" value="OB11G23030.1"/>
    <property type="gene ID" value="OB11G23030"/>
</dbReference>
<dbReference type="InterPro" id="IPR001220">
    <property type="entry name" value="Legume_lectin_dom"/>
</dbReference>
<dbReference type="Proteomes" id="UP000006038">
    <property type="component" value="Chromosome 11"/>
</dbReference>
<reference evidence="6" key="1">
    <citation type="journal article" date="2013" name="Nat. Commun.">
        <title>Whole-genome sequencing of Oryza brachyantha reveals mechanisms underlying Oryza genome evolution.</title>
        <authorList>
            <person name="Chen J."/>
            <person name="Huang Q."/>
            <person name="Gao D."/>
            <person name="Wang J."/>
            <person name="Lang Y."/>
            <person name="Liu T."/>
            <person name="Li B."/>
            <person name="Bai Z."/>
            <person name="Luis Goicoechea J."/>
            <person name="Liang C."/>
            <person name="Chen C."/>
            <person name="Zhang W."/>
            <person name="Sun S."/>
            <person name="Liao Y."/>
            <person name="Zhang X."/>
            <person name="Yang L."/>
            <person name="Song C."/>
            <person name="Wang M."/>
            <person name="Shi J."/>
            <person name="Liu G."/>
            <person name="Liu J."/>
            <person name="Zhou H."/>
            <person name="Zhou W."/>
            <person name="Yu Q."/>
            <person name="An N."/>
            <person name="Chen Y."/>
            <person name="Cai Q."/>
            <person name="Wang B."/>
            <person name="Liu B."/>
            <person name="Min J."/>
            <person name="Huang Y."/>
            <person name="Wu H."/>
            <person name="Li Z."/>
            <person name="Zhang Y."/>
            <person name="Yin Y."/>
            <person name="Song W."/>
            <person name="Jiang J."/>
            <person name="Jackson S.A."/>
            <person name="Wing R.A."/>
            <person name="Wang J."/>
            <person name="Chen M."/>
        </authorList>
    </citation>
    <scope>NUCLEOTIDE SEQUENCE [LARGE SCALE GENOMIC DNA]</scope>
    <source>
        <strain evidence="6">cv. IRGC 101232</strain>
    </source>
</reference>
<evidence type="ECO:0000313" key="7">
    <source>
        <dbReference type="Proteomes" id="UP000006038"/>
    </source>
</evidence>
<dbReference type="SUPFAM" id="SSF49899">
    <property type="entry name" value="Concanavalin A-like lectins/glucanases"/>
    <property type="match status" value="1"/>
</dbReference>
<name>J3N917_ORYBR</name>
<evidence type="ECO:0000256" key="4">
    <source>
        <dbReference type="SAM" id="SignalP"/>
    </source>
</evidence>
<dbReference type="PANTHER" id="PTHR32401">
    <property type="entry name" value="CONCANAVALIN A-LIKE LECTIN FAMILY PROTEIN"/>
    <property type="match status" value="1"/>
</dbReference>
<evidence type="ECO:0000259" key="5">
    <source>
        <dbReference type="Pfam" id="PF00139"/>
    </source>
</evidence>
<dbReference type="STRING" id="4533.J3N917"/>
<keyword evidence="4" id="KW-0732">Signal</keyword>
<feature type="signal peptide" evidence="4">
    <location>
        <begin position="1"/>
        <end position="20"/>
    </location>
</feature>
<evidence type="ECO:0000256" key="3">
    <source>
        <dbReference type="SAM" id="Phobius"/>
    </source>
</evidence>
<sequence length="313" mass="32710">MTSSCAMLVLILALLGAAMAAAAGGGDVVSYSYPAFDAATTRDGSLFAGTNLSVLTSARLLFEQDQFFSEFNASEGFLLLSDEVDVWCGGAGAPAREASFNTSFTVGAGASPDPVAVAFVLLLDRYPTLNDPAGLRGKNVSAADGGGGDGNATNSLVAVQVGTVMSYVRDSPNVGLNVTVTPNRTAAPSGGSTVWIQYRAVEHRLSVHVAAAGEPRPARALLDVPLRLAGDRTTQTALVGFFAAEIRDIIVGVRDWELTVERLHRDGGGKKSTSWLAILLAVLGSVTGTAAMVSVVVFCFVIKRRRRDMEPKQ</sequence>
<feature type="chain" id="PRO_5003774499" description="Legume lectin domain-containing protein" evidence="4">
    <location>
        <begin position="21"/>
        <end position="313"/>
    </location>
</feature>
<dbReference type="RefSeq" id="XP_006663528.1">
    <property type="nucleotide sequence ID" value="XM_006663465.2"/>
</dbReference>
<accession>J3N917</accession>
<keyword evidence="3" id="KW-1133">Transmembrane helix</keyword>
<dbReference type="GO" id="GO:0030246">
    <property type="term" value="F:carbohydrate binding"/>
    <property type="evidence" value="ECO:0007669"/>
    <property type="project" value="UniProtKB-KW"/>
</dbReference>
<feature type="transmembrane region" description="Helical" evidence="3">
    <location>
        <begin position="275"/>
        <end position="302"/>
    </location>
</feature>
<keyword evidence="2" id="KW-0430">Lectin</keyword>
<dbReference type="PANTHER" id="PTHR32401:SF43">
    <property type="entry name" value="LEGUME LECTIN DOMAIN-CONTAINING PROTEIN"/>
    <property type="match status" value="1"/>
</dbReference>
<evidence type="ECO:0000256" key="1">
    <source>
        <dbReference type="ARBA" id="ARBA00007606"/>
    </source>
</evidence>
<dbReference type="FunFam" id="2.60.120.200:FF:000262">
    <property type="entry name" value="OSJNBa0027H06.10-like protein"/>
    <property type="match status" value="1"/>
</dbReference>
<organism evidence="6">
    <name type="scientific">Oryza brachyantha</name>
    <name type="common">malo sina</name>
    <dbReference type="NCBI Taxonomy" id="4533"/>
    <lineage>
        <taxon>Eukaryota</taxon>
        <taxon>Viridiplantae</taxon>
        <taxon>Streptophyta</taxon>
        <taxon>Embryophyta</taxon>
        <taxon>Tracheophyta</taxon>
        <taxon>Spermatophyta</taxon>
        <taxon>Magnoliopsida</taxon>
        <taxon>Liliopsida</taxon>
        <taxon>Poales</taxon>
        <taxon>Poaceae</taxon>
        <taxon>BOP clade</taxon>
        <taxon>Oryzoideae</taxon>
        <taxon>Oryzeae</taxon>
        <taxon>Oryzinae</taxon>
        <taxon>Oryza</taxon>
    </lineage>
</organism>
<dbReference type="KEGG" id="obr:102719628"/>
<proteinExistence type="inferred from homology"/>
<evidence type="ECO:0000256" key="2">
    <source>
        <dbReference type="ARBA" id="ARBA00022734"/>
    </source>
</evidence>
<dbReference type="GeneID" id="102719628"/>
<dbReference type="OMA" id="KRTSWVV"/>
<evidence type="ECO:0000313" key="6">
    <source>
        <dbReference type="EnsemblPlants" id="OB11G23030.1"/>
    </source>
</evidence>
<comment type="similarity">
    <text evidence="1">Belongs to the leguminous lectin family.</text>
</comment>
<reference evidence="6" key="2">
    <citation type="submission" date="2013-04" db="UniProtKB">
        <authorList>
            <consortium name="EnsemblPlants"/>
        </authorList>
    </citation>
    <scope>IDENTIFICATION</scope>
</reference>
<keyword evidence="3" id="KW-0472">Membrane</keyword>
<feature type="domain" description="Legume lectin" evidence="5">
    <location>
        <begin position="73"/>
        <end position="262"/>
    </location>
</feature>
<dbReference type="InterPro" id="IPR050258">
    <property type="entry name" value="Leguminous_Lectin"/>
</dbReference>
<dbReference type="HOGENOM" id="CLU_951108_0_0_1"/>
<gene>
    <name evidence="6" type="primary">LOC102719628</name>
</gene>
<dbReference type="Gene3D" id="2.60.120.200">
    <property type="match status" value="1"/>
</dbReference>
<dbReference type="Pfam" id="PF00139">
    <property type="entry name" value="Lectin_legB"/>
    <property type="match status" value="1"/>
</dbReference>
<keyword evidence="7" id="KW-1185">Reference proteome</keyword>
<dbReference type="Gramene" id="OB11G23030.1">
    <property type="protein sequence ID" value="OB11G23030.1"/>
    <property type="gene ID" value="OB11G23030"/>
</dbReference>
<dbReference type="AlphaFoldDB" id="J3N917"/>
<keyword evidence="3" id="KW-0812">Transmembrane</keyword>
<dbReference type="OrthoDB" id="660141at2759"/>
<protein>
    <recommendedName>
        <fullName evidence="5">Legume lectin domain-containing protein</fullName>
    </recommendedName>
</protein>